<dbReference type="Proteomes" id="UP000065807">
    <property type="component" value="Chromosome"/>
</dbReference>
<dbReference type="OrthoDB" id="327696at2"/>
<evidence type="ECO:0000256" key="1">
    <source>
        <dbReference type="SAM" id="MobiDB-lite"/>
    </source>
</evidence>
<dbReference type="SUPFAM" id="SSF46785">
    <property type="entry name" value="Winged helix' DNA-binding domain"/>
    <property type="match status" value="1"/>
</dbReference>
<proteinExistence type="predicted"/>
<evidence type="ECO:0000313" key="4">
    <source>
        <dbReference type="Proteomes" id="UP000065807"/>
    </source>
</evidence>
<dbReference type="Gene3D" id="1.10.10.10">
    <property type="entry name" value="Winged helix-like DNA-binding domain superfamily/Winged helix DNA-binding domain"/>
    <property type="match status" value="1"/>
</dbReference>
<sequence length="170" mass="18887">MTRTTQRSTQGDQTTELLIQLDEAWTRLSRRIAGDLQQELPTTVPAGQAYLLRLLGRRGELRMSDLSTHLGATLSGCTALVDRAVEAGWVARNRDEDDRRVVWVRLTPAGEALLADLKARRAALLARYLKTLRPEELEEFVRLLKRVAGSLDDPEEAAQPEPRCGKDGGA</sequence>
<dbReference type="InterPro" id="IPR000835">
    <property type="entry name" value="HTH_MarR-typ"/>
</dbReference>
<dbReference type="STRING" id="1555112.LIP_0669"/>
<dbReference type="InterPro" id="IPR036388">
    <property type="entry name" value="WH-like_DNA-bd_sf"/>
</dbReference>
<dbReference type="AlphaFoldDB" id="A0A0K2SHC8"/>
<dbReference type="Pfam" id="PF12802">
    <property type="entry name" value="MarR_2"/>
    <property type="match status" value="1"/>
</dbReference>
<feature type="domain" description="HTH marR-type" evidence="2">
    <location>
        <begin position="14"/>
        <end position="149"/>
    </location>
</feature>
<dbReference type="InterPro" id="IPR036390">
    <property type="entry name" value="WH_DNA-bd_sf"/>
</dbReference>
<evidence type="ECO:0000313" key="3">
    <source>
        <dbReference type="EMBL" id="BAS26526.1"/>
    </source>
</evidence>
<dbReference type="PRINTS" id="PR00598">
    <property type="entry name" value="HTHMARR"/>
</dbReference>
<accession>A0A0K2SHC8</accession>
<dbReference type="PANTHER" id="PTHR33164">
    <property type="entry name" value="TRANSCRIPTIONAL REGULATOR, MARR FAMILY"/>
    <property type="match status" value="1"/>
</dbReference>
<dbReference type="GO" id="GO:0003700">
    <property type="term" value="F:DNA-binding transcription factor activity"/>
    <property type="evidence" value="ECO:0007669"/>
    <property type="project" value="InterPro"/>
</dbReference>
<reference evidence="4" key="2">
    <citation type="journal article" date="2016" name="Int. J. Syst. Evol. Microbiol.">
        <title>Complete genome sequence and cell structure of Limnochorda pilosa, a Gram-negative spore-former within the phylum Firmicutes.</title>
        <authorList>
            <person name="Watanabe M."/>
            <person name="Kojima H."/>
            <person name="Fukui M."/>
        </authorList>
    </citation>
    <scope>NUCLEOTIDE SEQUENCE [LARGE SCALE GENOMIC DNA]</scope>
    <source>
        <strain evidence="4">HC45</strain>
    </source>
</reference>
<protein>
    <submittedName>
        <fullName evidence="3">MarR family transcriptional regulator</fullName>
    </submittedName>
</protein>
<dbReference type="GO" id="GO:0006950">
    <property type="term" value="P:response to stress"/>
    <property type="evidence" value="ECO:0007669"/>
    <property type="project" value="TreeGrafter"/>
</dbReference>
<dbReference type="SMART" id="SM00347">
    <property type="entry name" value="HTH_MARR"/>
    <property type="match status" value="1"/>
</dbReference>
<keyword evidence="4" id="KW-1185">Reference proteome</keyword>
<reference evidence="4" key="1">
    <citation type="submission" date="2015-07" db="EMBL/GenBank/DDBJ databases">
        <title>Complete genome sequence and phylogenetic analysis of Limnochorda pilosa.</title>
        <authorList>
            <person name="Watanabe M."/>
            <person name="Kojima H."/>
            <person name="Fukui M."/>
        </authorList>
    </citation>
    <scope>NUCLEOTIDE SEQUENCE [LARGE SCALE GENOMIC DNA]</scope>
    <source>
        <strain evidence="4">HC45</strain>
    </source>
</reference>
<dbReference type="KEGG" id="lpil:LIP_0669"/>
<dbReference type="EMBL" id="AP014924">
    <property type="protein sequence ID" value="BAS26526.1"/>
    <property type="molecule type" value="Genomic_DNA"/>
</dbReference>
<dbReference type="RefSeq" id="WP_068134196.1">
    <property type="nucleotide sequence ID" value="NZ_AP014924.1"/>
</dbReference>
<organism evidence="3 4">
    <name type="scientific">Limnochorda pilosa</name>
    <dbReference type="NCBI Taxonomy" id="1555112"/>
    <lineage>
        <taxon>Bacteria</taxon>
        <taxon>Bacillati</taxon>
        <taxon>Bacillota</taxon>
        <taxon>Limnochordia</taxon>
        <taxon>Limnochordales</taxon>
        <taxon>Limnochordaceae</taxon>
        <taxon>Limnochorda</taxon>
    </lineage>
</organism>
<evidence type="ECO:0000259" key="2">
    <source>
        <dbReference type="PROSITE" id="PS50995"/>
    </source>
</evidence>
<name>A0A0K2SHC8_LIMPI</name>
<gene>
    <name evidence="3" type="ORF">LIP_0669</name>
</gene>
<dbReference type="PROSITE" id="PS50995">
    <property type="entry name" value="HTH_MARR_2"/>
    <property type="match status" value="1"/>
</dbReference>
<feature type="region of interest" description="Disordered" evidence="1">
    <location>
        <begin position="151"/>
        <end position="170"/>
    </location>
</feature>
<dbReference type="InterPro" id="IPR039422">
    <property type="entry name" value="MarR/SlyA-like"/>
</dbReference>
<dbReference type="PANTHER" id="PTHR33164:SF43">
    <property type="entry name" value="HTH-TYPE TRANSCRIPTIONAL REPRESSOR YETL"/>
    <property type="match status" value="1"/>
</dbReference>